<dbReference type="EMBL" id="FQUO01000002">
    <property type="protein sequence ID" value="SHE73186.1"/>
    <property type="molecule type" value="Genomic_DNA"/>
</dbReference>
<dbReference type="AlphaFoldDB" id="A0A1M4VW33"/>
<name>A0A1M4VW33_9BACT</name>
<protein>
    <submittedName>
        <fullName evidence="1">Uncharacterized protein</fullName>
    </submittedName>
</protein>
<evidence type="ECO:0000313" key="2">
    <source>
        <dbReference type="Proteomes" id="UP000184368"/>
    </source>
</evidence>
<proteinExistence type="predicted"/>
<sequence>MYTTCELLLIKIHVITGWPIPDNEDLMTVLTDQFMQLLLEDYPEMNADEVEYAFRHYGATGEIKDWGKSMNLTLIQQVLIPYLNKRYDLGQVERRAKEQPQEVPKWECELNWALMYLEQIDKDPCRVIRYKKRR</sequence>
<evidence type="ECO:0000313" key="1">
    <source>
        <dbReference type="EMBL" id="SHE73186.1"/>
    </source>
</evidence>
<reference evidence="1 2" key="1">
    <citation type="submission" date="2016-11" db="EMBL/GenBank/DDBJ databases">
        <authorList>
            <person name="Jaros S."/>
            <person name="Januszkiewicz K."/>
            <person name="Wedrychowicz H."/>
        </authorList>
    </citation>
    <scope>NUCLEOTIDE SEQUENCE [LARGE SCALE GENOMIC DNA]</scope>
    <source>
        <strain evidence="1 2">DSM 26897</strain>
    </source>
</reference>
<dbReference type="STRING" id="1302690.BUE76_11720"/>
<gene>
    <name evidence="1" type="ORF">SAMN05444008_102404</name>
</gene>
<keyword evidence="2" id="KW-1185">Reference proteome</keyword>
<organism evidence="1 2">
    <name type="scientific">Cnuella takakiae</name>
    <dbReference type="NCBI Taxonomy" id="1302690"/>
    <lineage>
        <taxon>Bacteria</taxon>
        <taxon>Pseudomonadati</taxon>
        <taxon>Bacteroidota</taxon>
        <taxon>Chitinophagia</taxon>
        <taxon>Chitinophagales</taxon>
        <taxon>Chitinophagaceae</taxon>
        <taxon>Cnuella</taxon>
    </lineage>
</organism>
<accession>A0A1M4VW33</accession>
<dbReference type="Proteomes" id="UP000184368">
    <property type="component" value="Unassembled WGS sequence"/>
</dbReference>